<keyword evidence="8 9" id="KW-0472">Membrane</keyword>
<dbReference type="PANTHER" id="PTHR30386">
    <property type="entry name" value="MEMBRANE FUSION SUBUNIT OF EMRAB-TOLC MULTIDRUG EFFLUX PUMP"/>
    <property type="match status" value="1"/>
</dbReference>
<evidence type="ECO:0000256" key="11">
    <source>
        <dbReference type="SAM" id="MobiDB-lite"/>
    </source>
</evidence>
<dbReference type="Gene3D" id="2.40.30.170">
    <property type="match status" value="1"/>
</dbReference>
<feature type="coiled-coil region" evidence="10">
    <location>
        <begin position="222"/>
        <end position="256"/>
    </location>
</feature>
<keyword evidence="10" id="KW-0175">Coiled coil</keyword>
<feature type="region of interest" description="Disordered" evidence="11">
    <location>
        <begin position="1"/>
        <end position="75"/>
    </location>
</feature>
<evidence type="ECO:0000259" key="12">
    <source>
        <dbReference type="Pfam" id="PF25994"/>
    </source>
</evidence>
<comment type="similarity">
    <text evidence="2 9">Belongs to the membrane fusion protein (MFP) (TC 8.A.1) family.</text>
</comment>
<keyword evidence="14" id="KW-0645">Protease</keyword>
<evidence type="ECO:0000256" key="2">
    <source>
        <dbReference type="ARBA" id="ARBA00009477"/>
    </source>
</evidence>
<dbReference type="InterPro" id="IPR010129">
    <property type="entry name" value="T1SS_HlyD"/>
</dbReference>
<dbReference type="GO" id="GO:0006508">
    <property type="term" value="P:proteolysis"/>
    <property type="evidence" value="ECO:0007669"/>
    <property type="project" value="UniProtKB-KW"/>
</dbReference>
<sequence>MSERSTTETATEESQTESTALAKVELEKKIVTTAPEGSNAEQEPAAEEIKAEEIKAEEPSAPEPDENELPEGYQPRYTGSMKKPMVFGMLTILFFFFGFGAWLALTPLDSAVMASGRVSVEGHRKAVQHRDGGPVKKILVRDGDLVKQGQPLIQLDASELVAKEEIFTGKANKMLVRQARLLSERRGHKSIQLPPKLQQAVESGPEIAEMLEGEQQLFDARMASYLSEVAILKQSIRDLQEQIKGYSIQKTGQRNQRHIINKELSNIEKLADEGYIRQSRIYQLQRNLAFLDSQNGELIASVARARESINKSKLHLSKLDKARTEEIADQLQAIQQELNDLLPQLRTVREQLKRTEILAPEEGRVLNMVVHGPGSVIKPGETILEVVPADSGMIIEAKVLTQDIEDVREQMDAKIMLSAFSMRVLPNIFGKVTHVSADSLTDQATGMPYYLTKVAILPEELEKLKRKELLLYPGMPAEVIIPTGERTALDYLVAPIYDNLSRAFLEK</sequence>
<comment type="subcellular location">
    <subcellularLocation>
        <location evidence="1 9">Cell inner membrane</location>
        <topology evidence="1 9">Single-pass membrane protein</topology>
    </subcellularLocation>
</comment>
<feature type="transmembrane region" description="Helical" evidence="9">
    <location>
        <begin position="86"/>
        <end position="105"/>
    </location>
</feature>
<dbReference type="InterPro" id="IPR050739">
    <property type="entry name" value="MFP"/>
</dbReference>
<feature type="domain" description="AprE-like beta-barrel" evidence="13">
    <location>
        <begin position="393"/>
        <end position="484"/>
    </location>
</feature>
<gene>
    <name evidence="14" type="ORF">MAGMO_2763</name>
</gene>
<reference evidence="14" key="1">
    <citation type="submission" date="2015-04" db="EMBL/GenBank/DDBJ databases">
        <authorList>
            <person name="Syromyatnikov M.Y."/>
            <person name="Popov V.N."/>
        </authorList>
    </citation>
    <scope>NUCLEOTIDE SEQUENCE</scope>
    <source>
        <strain evidence="14">MO-1</strain>
    </source>
</reference>
<evidence type="ECO:0000259" key="13">
    <source>
        <dbReference type="Pfam" id="PF26002"/>
    </source>
</evidence>
<proteinExistence type="inferred from homology"/>
<dbReference type="Pfam" id="PF25994">
    <property type="entry name" value="HH_AprE"/>
    <property type="match status" value="1"/>
</dbReference>
<feature type="compositionally biased region" description="Basic and acidic residues" evidence="11">
    <location>
        <begin position="47"/>
        <end position="58"/>
    </location>
</feature>
<dbReference type="PRINTS" id="PR01490">
    <property type="entry name" value="RTXTOXIND"/>
</dbReference>
<dbReference type="EMBL" id="LO017727">
    <property type="protein sequence ID" value="CRH06913.1"/>
    <property type="molecule type" value="Genomic_DNA"/>
</dbReference>
<feature type="domain" description="AprE-like long alpha-helical hairpin" evidence="12">
    <location>
        <begin position="162"/>
        <end position="350"/>
    </location>
</feature>
<keyword evidence="6 9" id="KW-0812">Transmembrane</keyword>
<keyword evidence="14" id="KW-0378">Hydrolase</keyword>
<evidence type="ECO:0000256" key="5">
    <source>
        <dbReference type="ARBA" id="ARBA00022519"/>
    </source>
</evidence>
<dbReference type="GO" id="GO:0015031">
    <property type="term" value="P:protein transport"/>
    <property type="evidence" value="ECO:0007669"/>
    <property type="project" value="InterPro"/>
</dbReference>
<dbReference type="PANTHER" id="PTHR30386:SF17">
    <property type="entry name" value="ALKALINE PROTEASE SECRETION PROTEIN APRE"/>
    <property type="match status" value="1"/>
</dbReference>
<dbReference type="NCBIfam" id="TIGR01843">
    <property type="entry name" value="type_I_hlyD"/>
    <property type="match status" value="1"/>
</dbReference>
<evidence type="ECO:0000256" key="3">
    <source>
        <dbReference type="ARBA" id="ARBA00022448"/>
    </source>
</evidence>
<dbReference type="GO" id="GO:0008233">
    <property type="term" value="F:peptidase activity"/>
    <property type="evidence" value="ECO:0007669"/>
    <property type="project" value="UniProtKB-KW"/>
</dbReference>
<evidence type="ECO:0000256" key="7">
    <source>
        <dbReference type="ARBA" id="ARBA00022989"/>
    </source>
</evidence>
<dbReference type="InterPro" id="IPR058982">
    <property type="entry name" value="Beta-barrel_AprE"/>
</dbReference>
<evidence type="ECO:0000256" key="1">
    <source>
        <dbReference type="ARBA" id="ARBA00004377"/>
    </source>
</evidence>
<evidence type="ECO:0000256" key="10">
    <source>
        <dbReference type="SAM" id="Coils"/>
    </source>
</evidence>
<dbReference type="AlphaFoldDB" id="A0A1S7LKI9"/>
<evidence type="ECO:0000256" key="4">
    <source>
        <dbReference type="ARBA" id="ARBA00022475"/>
    </source>
</evidence>
<evidence type="ECO:0000256" key="6">
    <source>
        <dbReference type="ARBA" id="ARBA00022692"/>
    </source>
</evidence>
<keyword evidence="4 9" id="KW-1003">Cell membrane</keyword>
<evidence type="ECO:0000256" key="8">
    <source>
        <dbReference type="ARBA" id="ARBA00023136"/>
    </source>
</evidence>
<protein>
    <recommendedName>
        <fullName evidence="9">Membrane fusion protein (MFP) family protein</fullName>
    </recommendedName>
</protein>
<keyword evidence="3 9" id="KW-0813">Transport</keyword>
<evidence type="ECO:0000313" key="14">
    <source>
        <dbReference type="EMBL" id="CRH06913.1"/>
    </source>
</evidence>
<keyword evidence="7 9" id="KW-1133">Transmembrane helix</keyword>
<accession>A0A1S7LKI9</accession>
<keyword evidence="5 9" id="KW-0997">Cell inner membrane</keyword>
<dbReference type="Gene3D" id="2.40.50.100">
    <property type="match status" value="1"/>
</dbReference>
<dbReference type="GO" id="GO:0005886">
    <property type="term" value="C:plasma membrane"/>
    <property type="evidence" value="ECO:0007669"/>
    <property type="project" value="UniProtKB-SubCell"/>
</dbReference>
<dbReference type="Pfam" id="PF26002">
    <property type="entry name" value="Beta-barrel_AprE"/>
    <property type="match status" value="1"/>
</dbReference>
<name>A0A1S7LKI9_MAGMO</name>
<evidence type="ECO:0000256" key="9">
    <source>
        <dbReference type="RuleBase" id="RU365093"/>
    </source>
</evidence>
<organism evidence="14">
    <name type="scientific">Magnetococcus massalia (strain MO-1)</name>
    <dbReference type="NCBI Taxonomy" id="451514"/>
    <lineage>
        <taxon>Bacteria</taxon>
        <taxon>Pseudomonadati</taxon>
        <taxon>Pseudomonadota</taxon>
        <taxon>Magnetococcia</taxon>
        <taxon>Magnetococcales</taxon>
        <taxon>Magnetococcaceae</taxon>
        <taxon>Magnetococcus</taxon>
    </lineage>
</organism>
<dbReference type="InterPro" id="IPR058781">
    <property type="entry name" value="HH_AprE-like"/>
</dbReference>